<dbReference type="InterPro" id="IPR016181">
    <property type="entry name" value="Acyl_CoA_acyltransferase"/>
</dbReference>
<proteinExistence type="predicted"/>
<evidence type="ECO:0000259" key="1">
    <source>
        <dbReference type="Pfam" id="PF00583"/>
    </source>
</evidence>
<protein>
    <recommendedName>
        <fullName evidence="1">N-acetyltransferase domain-containing protein</fullName>
    </recommendedName>
</protein>
<dbReference type="Gene3D" id="3.40.630.30">
    <property type="match status" value="1"/>
</dbReference>
<dbReference type="InParanoid" id="A0A316YA67"/>
<sequence>MISDFLINCIRTAFTRDLKLGPQEYLASTEFEVDYLGHRKASLGDDRNLTKIAFEETSGDTAGYIEFGPPKAYLDGLGCRYELLCFFTSPSMLGKGVGSNLLWTILRDAIALRDFRLGVDSIGIQTIKGNPSVSTFYRKIGACVIKETSFSYGASVIETVVLKWDADSVKTFFQKQSPGKEDRDPSPRLP</sequence>
<dbReference type="CDD" id="cd04301">
    <property type="entry name" value="NAT_SF"/>
    <property type="match status" value="1"/>
</dbReference>
<dbReference type="SUPFAM" id="SSF55729">
    <property type="entry name" value="Acyl-CoA N-acyltransferases (Nat)"/>
    <property type="match status" value="1"/>
</dbReference>
<feature type="domain" description="N-acetyltransferase" evidence="1">
    <location>
        <begin position="40"/>
        <end position="141"/>
    </location>
</feature>
<dbReference type="Pfam" id="PF00583">
    <property type="entry name" value="Acetyltransf_1"/>
    <property type="match status" value="1"/>
</dbReference>
<dbReference type="RefSeq" id="XP_025373948.1">
    <property type="nucleotide sequence ID" value="XM_025522907.1"/>
</dbReference>
<evidence type="ECO:0000313" key="3">
    <source>
        <dbReference type="Proteomes" id="UP000245768"/>
    </source>
</evidence>
<accession>A0A316YA67</accession>
<keyword evidence="3" id="KW-1185">Reference proteome</keyword>
<dbReference type="Proteomes" id="UP000245768">
    <property type="component" value="Unassembled WGS sequence"/>
</dbReference>
<dbReference type="InterPro" id="IPR000182">
    <property type="entry name" value="GNAT_dom"/>
</dbReference>
<dbReference type="OrthoDB" id="10475365at2759"/>
<name>A0A316YA67_9BASI</name>
<organism evidence="2 3">
    <name type="scientific">Acaromyces ingoldii</name>
    <dbReference type="NCBI Taxonomy" id="215250"/>
    <lineage>
        <taxon>Eukaryota</taxon>
        <taxon>Fungi</taxon>
        <taxon>Dikarya</taxon>
        <taxon>Basidiomycota</taxon>
        <taxon>Ustilaginomycotina</taxon>
        <taxon>Exobasidiomycetes</taxon>
        <taxon>Exobasidiales</taxon>
        <taxon>Cryptobasidiaceae</taxon>
        <taxon>Acaromyces</taxon>
    </lineage>
</organism>
<reference evidence="2 3" key="1">
    <citation type="journal article" date="2018" name="Mol. Biol. Evol.">
        <title>Broad Genomic Sampling Reveals a Smut Pathogenic Ancestry of the Fungal Clade Ustilaginomycotina.</title>
        <authorList>
            <person name="Kijpornyongpan T."/>
            <person name="Mondo S.J."/>
            <person name="Barry K."/>
            <person name="Sandor L."/>
            <person name="Lee J."/>
            <person name="Lipzen A."/>
            <person name="Pangilinan J."/>
            <person name="LaButti K."/>
            <person name="Hainaut M."/>
            <person name="Henrissat B."/>
            <person name="Grigoriev I.V."/>
            <person name="Spatafora J.W."/>
            <person name="Aime M.C."/>
        </authorList>
    </citation>
    <scope>NUCLEOTIDE SEQUENCE [LARGE SCALE GENOMIC DNA]</scope>
    <source>
        <strain evidence="2 3">MCA 4198</strain>
    </source>
</reference>
<dbReference type="GeneID" id="37044823"/>
<dbReference type="AlphaFoldDB" id="A0A316YA67"/>
<evidence type="ECO:0000313" key="2">
    <source>
        <dbReference type="EMBL" id="PWN86750.1"/>
    </source>
</evidence>
<dbReference type="EMBL" id="KZ819642">
    <property type="protein sequence ID" value="PWN86750.1"/>
    <property type="molecule type" value="Genomic_DNA"/>
</dbReference>
<gene>
    <name evidence="2" type="ORF">FA10DRAFT_269857</name>
</gene>
<dbReference type="GO" id="GO:0016747">
    <property type="term" value="F:acyltransferase activity, transferring groups other than amino-acyl groups"/>
    <property type="evidence" value="ECO:0007669"/>
    <property type="project" value="InterPro"/>
</dbReference>